<reference evidence="7 8" key="1">
    <citation type="journal article" date="2016" name="Genome Biol. Evol.">
        <title>Draft genome sequence of an aflatoxigenic Aspergillus species, A. bombycis.</title>
        <authorList>
            <person name="Moore G.G."/>
            <person name="Mack B.M."/>
            <person name="Beltz S.B."/>
            <person name="Gilbert M.K."/>
        </authorList>
    </citation>
    <scope>NUCLEOTIDE SEQUENCE [LARGE SCALE GENOMIC DNA]</scope>
    <source>
        <strain evidence="8">NRRL 26010</strain>
    </source>
</reference>
<feature type="domain" description="O-methyltransferase dimerisation" evidence="6">
    <location>
        <begin position="44"/>
        <end position="115"/>
    </location>
</feature>
<dbReference type="Proteomes" id="UP000179179">
    <property type="component" value="Unassembled WGS sequence"/>
</dbReference>
<name>A0A1F7ZSV0_9EURO</name>
<evidence type="ECO:0000259" key="6">
    <source>
        <dbReference type="Pfam" id="PF08100"/>
    </source>
</evidence>
<feature type="active site" description="Proton acceptor" evidence="4">
    <location>
        <position position="319"/>
    </location>
</feature>
<dbReference type="PIRSF" id="PIRSF005739">
    <property type="entry name" value="O-mtase"/>
    <property type="match status" value="1"/>
</dbReference>
<evidence type="ECO:0000256" key="3">
    <source>
        <dbReference type="ARBA" id="ARBA00022691"/>
    </source>
</evidence>
<dbReference type="GO" id="GO:0044550">
    <property type="term" value="P:secondary metabolite biosynthetic process"/>
    <property type="evidence" value="ECO:0007669"/>
    <property type="project" value="UniProtKB-ARBA"/>
</dbReference>
<dbReference type="EMBL" id="LYCR01000095">
    <property type="protein sequence ID" value="OGM42145.1"/>
    <property type="molecule type" value="Genomic_DNA"/>
</dbReference>
<dbReference type="Gene3D" id="1.10.10.10">
    <property type="entry name" value="Winged helix-like DNA-binding domain superfamily/Winged helix DNA-binding domain"/>
    <property type="match status" value="1"/>
</dbReference>
<dbReference type="RefSeq" id="XP_022385862.1">
    <property type="nucleotide sequence ID" value="XM_022536298.1"/>
</dbReference>
<dbReference type="InterPro" id="IPR036388">
    <property type="entry name" value="WH-like_DNA-bd_sf"/>
</dbReference>
<dbReference type="InterPro" id="IPR012967">
    <property type="entry name" value="COMT_dimerisation"/>
</dbReference>
<dbReference type="InterPro" id="IPR016461">
    <property type="entry name" value="COMT-like"/>
</dbReference>
<dbReference type="GO" id="GO:0032259">
    <property type="term" value="P:methylation"/>
    <property type="evidence" value="ECO:0007669"/>
    <property type="project" value="UniProtKB-KW"/>
</dbReference>
<dbReference type="InterPro" id="IPR001077">
    <property type="entry name" value="COMT_C"/>
</dbReference>
<keyword evidence="8" id="KW-1185">Reference proteome</keyword>
<accession>A0A1F7ZSV0</accession>
<dbReference type="AlphaFoldDB" id="A0A1F7ZSV0"/>
<gene>
    <name evidence="7" type="ORF">ABOM_009170</name>
</gene>
<dbReference type="SUPFAM" id="SSF46785">
    <property type="entry name" value="Winged helix' DNA-binding domain"/>
    <property type="match status" value="1"/>
</dbReference>
<keyword evidence="3" id="KW-0949">S-adenosyl-L-methionine</keyword>
<dbReference type="InterPro" id="IPR036390">
    <property type="entry name" value="WH_DNA-bd_sf"/>
</dbReference>
<keyword evidence="2" id="KW-0808">Transferase</keyword>
<dbReference type="PANTHER" id="PTHR43712:SF1">
    <property type="entry name" value="HYPOTHETICAL O-METHYLTRANSFERASE (EUROFUNG)-RELATED"/>
    <property type="match status" value="1"/>
</dbReference>
<dbReference type="SUPFAM" id="SSF53335">
    <property type="entry name" value="S-adenosyl-L-methionine-dependent methyltransferases"/>
    <property type="match status" value="1"/>
</dbReference>
<protein>
    <submittedName>
        <fullName evidence="7">Uncharacterized protein</fullName>
    </submittedName>
</protein>
<dbReference type="Pfam" id="PF08100">
    <property type="entry name" value="Dimerisation"/>
    <property type="match status" value="1"/>
</dbReference>
<evidence type="ECO:0000259" key="5">
    <source>
        <dbReference type="Pfam" id="PF00891"/>
    </source>
</evidence>
<organism evidence="7 8">
    <name type="scientific">Aspergillus bombycis</name>
    <dbReference type="NCBI Taxonomy" id="109264"/>
    <lineage>
        <taxon>Eukaryota</taxon>
        <taxon>Fungi</taxon>
        <taxon>Dikarya</taxon>
        <taxon>Ascomycota</taxon>
        <taxon>Pezizomycotina</taxon>
        <taxon>Eurotiomycetes</taxon>
        <taxon>Eurotiomycetidae</taxon>
        <taxon>Eurotiales</taxon>
        <taxon>Aspergillaceae</taxon>
        <taxon>Aspergillus</taxon>
    </lineage>
</organism>
<dbReference type="GO" id="GO:0008171">
    <property type="term" value="F:O-methyltransferase activity"/>
    <property type="evidence" value="ECO:0007669"/>
    <property type="project" value="InterPro"/>
</dbReference>
<dbReference type="InterPro" id="IPR029063">
    <property type="entry name" value="SAM-dependent_MTases_sf"/>
</dbReference>
<dbReference type="STRING" id="109264.A0A1F7ZSV0"/>
<dbReference type="Pfam" id="PF00891">
    <property type="entry name" value="Methyltransf_2"/>
    <property type="match status" value="1"/>
</dbReference>
<dbReference type="GO" id="GO:0046983">
    <property type="term" value="F:protein dimerization activity"/>
    <property type="evidence" value="ECO:0007669"/>
    <property type="project" value="InterPro"/>
</dbReference>
<evidence type="ECO:0000256" key="1">
    <source>
        <dbReference type="ARBA" id="ARBA00022603"/>
    </source>
</evidence>
<dbReference type="PANTHER" id="PTHR43712">
    <property type="entry name" value="PUTATIVE (AFU_ORTHOLOGUE AFUA_4G14580)-RELATED"/>
    <property type="match status" value="1"/>
</dbReference>
<dbReference type="OrthoDB" id="2410195at2759"/>
<evidence type="ECO:0000313" key="8">
    <source>
        <dbReference type="Proteomes" id="UP000179179"/>
    </source>
</evidence>
<evidence type="ECO:0000313" key="7">
    <source>
        <dbReference type="EMBL" id="OGM42145.1"/>
    </source>
</evidence>
<feature type="domain" description="O-methyltransferase C-terminal" evidence="5">
    <location>
        <begin position="308"/>
        <end position="388"/>
    </location>
</feature>
<dbReference type="PROSITE" id="PS51683">
    <property type="entry name" value="SAM_OMT_II"/>
    <property type="match status" value="1"/>
</dbReference>
<dbReference type="GeneID" id="34452560"/>
<proteinExistence type="predicted"/>
<dbReference type="Gene3D" id="3.40.50.150">
    <property type="entry name" value="Vaccinia Virus protein VP39"/>
    <property type="match status" value="1"/>
</dbReference>
<sequence length="412" mass="46078">MESVITQIRSLAGDADGAGRAQIRHALRQLLVELETPKDLLMGIFNGHLQIAAVRLGIESGLFRLLSQSEMPFEVAQVAQESSASPHLFECVLRYLASNGLILEADHGKFKANRATHTLASQMAEAFVYHAFDNCGPAIQEFPSFFAETHYQEITSNTNTPFQKAFHTGLTCFAWLAQHPGRFDALQHVMTALESTDWTVGFDRFEKEACAIIQLPQASRRPFLVDVGGGHGHQCVQLIKKYPNLSGWLVLQDLPQAVDQLSQIDGVETMAYDIFQTQVVKGKSCIHAQHNWPTILPSSTNMNLNPQGAKFYYLRRILHDYPDSQGIQILKNLRAAMAHDSQILIDEMVLPETNVPWQATLADLSLMVSMGGKERSKEQWETLAEQSGLHVAEIHTYDNSDNFSVIVMMPRY</sequence>
<keyword evidence="1" id="KW-0489">Methyltransferase</keyword>
<evidence type="ECO:0000256" key="2">
    <source>
        <dbReference type="ARBA" id="ARBA00022679"/>
    </source>
</evidence>
<comment type="caution">
    <text evidence="7">The sequence shown here is derived from an EMBL/GenBank/DDBJ whole genome shotgun (WGS) entry which is preliminary data.</text>
</comment>
<evidence type="ECO:0000256" key="4">
    <source>
        <dbReference type="PIRSR" id="PIRSR005739-1"/>
    </source>
</evidence>